<protein>
    <recommendedName>
        <fullName evidence="1">Oxidative stress-responsive serine-rich protein 1</fullName>
    </recommendedName>
    <alternativeName>
        <fullName evidence="4">Oxidative stress-responsive protein 1</fullName>
    </alternativeName>
    <alternativeName>
        <fullName evidence="3">Peroxide-inducible transcript 1 protein</fullName>
    </alternativeName>
</protein>
<name>A0AA88XRY1_PINIB</name>
<dbReference type="Proteomes" id="UP001186944">
    <property type="component" value="Unassembled WGS sequence"/>
</dbReference>
<dbReference type="InterPro" id="IPR008494">
    <property type="entry name" value="DUF776"/>
</dbReference>
<keyword evidence="2" id="KW-0597">Phosphoprotein</keyword>
<dbReference type="PANTHER" id="PTHR31383:SF2">
    <property type="entry name" value="OXIDATIVE STRESS-RESPONSIVE SERINE-RICH PROTEIN 1"/>
    <property type="match status" value="1"/>
</dbReference>
<evidence type="ECO:0000256" key="3">
    <source>
        <dbReference type="ARBA" id="ARBA00029721"/>
    </source>
</evidence>
<dbReference type="GO" id="GO:0070301">
    <property type="term" value="P:cellular response to hydrogen peroxide"/>
    <property type="evidence" value="ECO:0007669"/>
    <property type="project" value="TreeGrafter"/>
</dbReference>
<keyword evidence="6" id="KW-1185">Reference proteome</keyword>
<gene>
    <name evidence="5" type="ORF">FSP39_012639</name>
</gene>
<proteinExistence type="predicted"/>
<evidence type="ECO:0000313" key="6">
    <source>
        <dbReference type="Proteomes" id="UP001186944"/>
    </source>
</evidence>
<dbReference type="PANTHER" id="PTHR31383">
    <property type="entry name" value="OXIDATIVE STRESS-RESPONSE SERINE-RICH PROTEIN 1"/>
    <property type="match status" value="1"/>
</dbReference>
<evidence type="ECO:0000313" key="5">
    <source>
        <dbReference type="EMBL" id="KAK3090554.1"/>
    </source>
</evidence>
<dbReference type="EMBL" id="VSWD01000010">
    <property type="protein sequence ID" value="KAK3090554.1"/>
    <property type="molecule type" value="Genomic_DNA"/>
</dbReference>
<sequence length="334" mass="38086">MYIFSSFVVGKGINQDKNIMGGSSSESEGSSSHLHLAFKRMKVERKISQKSTEEDTDDEDVSRRKHLSVLWDNSEEQTESNQTYHKLVDKHIKSSSRMEPYPQDVIFSMQNINLHREECSSDQCLCRHRTTKKGKWNKYNYANAASTSGSPKCLIREARLKLHHSEKDRKHIIRAARLKLVKKERKSDPGVLIGTEPKFSPGATCLTSHVSEQQQIFGQDSCKDFENFSSCAASSLSQESTDQDDAKNSSVIHKYDLGKRIHKRSKTHPQGGTNYFDNSVLNDDTQQNVDTVLERSCSQEARLDDMTVTELAGYFEDFLYIPKKMSSMAEMMYI</sequence>
<comment type="caution">
    <text evidence="5">The sequence shown here is derived from an EMBL/GenBank/DDBJ whole genome shotgun (WGS) entry which is preliminary data.</text>
</comment>
<dbReference type="AlphaFoldDB" id="A0AA88XRY1"/>
<reference evidence="5" key="1">
    <citation type="submission" date="2019-08" db="EMBL/GenBank/DDBJ databases">
        <title>The improved chromosome-level genome for the pearl oyster Pinctada fucata martensii using PacBio sequencing and Hi-C.</title>
        <authorList>
            <person name="Zheng Z."/>
        </authorList>
    </citation>
    <scope>NUCLEOTIDE SEQUENCE</scope>
    <source>
        <strain evidence="5">ZZ-2019</strain>
        <tissue evidence="5">Adductor muscle</tissue>
    </source>
</reference>
<organism evidence="5 6">
    <name type="scientific">Pinctada imbricata</name>
    <name type="common">Atlantic pearl-oyster</name>
    <name type="synonym">Pinctada martensii</name>
    <dbReference type="NCBI Taxonomy" id="66713"/>
    <lineage>
        <taxon>Eukaryota</taxon>
        <taxon>Metazoa</taxon>
        <taxon>Spiralia</taxon>
        <taxon>Lophotrochozoa</taxon>
        <taxon>Mollusca</taxon>
        <taxon>Bivalvia</taxon>
        <taxon>Autobranchia</taxon>
        <taxon>Pteriomorphia</taxon>
        <taxon>Pterioida</taxon>
        <taxon>Pterioidea</taxon>
        <taxon>Pteriidae</taxon>
        <taxon>Pinctada</taxon>
    </lineage>
</organism>
<accession>A0AA88XRY1</accession>
<evidence type="ECO:0000256" key="1">
    <source>
        <dbReference type="ARBA" id="ARBA00015005"/>
    </source>
</evidence>
<evidence type="ECO:0000256" key="2">
    <source>
        <dbReference type="ARBA" id="ARBA00022553"/>
    </source>
</evidence>
<evidence type="ECO:0000256" key="4">
    <source>
        <dbReference type="ARBA" id="ARBA00031405"/>
    </source>
</evidence>